<dbReference type="InterPro" id="IPR052078">
    <property type="entry name" value="Trehalose_Metab_GTase"/>
</dbReference>
<keyword evidence="4" id="KW-0328">Glycosyltransferase</keyword>
<dbReference type="RefSeq" id="WP_012415710.1">
    <property type="nucleotide sequence ID" value="NC_010644.1"/>
</dbReference>
<evidence type="ECO:0000259" key="8">
    <source>
        <dbReference type="Pfam" id="PF21269"/>
    </source>
</evidence>
<dbReference type="OrthoDB" id="9813638at2"/>
<keyword evidence="3" id="KW-0313">Glucose metabolism</keyword>
<dbReference type="AlphaFoldDB" id="B2KF00"/>
<organism evidence="9 10">
    <name type="scientific">Elusimicrobium minutum (strain Pei191)</name>
    <dbReference type="NCBI Taxonomy" id="445932"/>
    <lineage>
        <taxon>Bacteria</taxon>
        <taxon>Pseudomonadati</taxon>
        <taxon>Elusimicrobiota</taxon>
        <taxon>Elusimicrobia</taxon>
        <taxon>Elusimicrobiales</taxon>
        <taxon>Elusimicrobiaceae</taxon>
        <taxon>Elusimicrobium</taxon>
    </lineage>
</organism>
<accession>B2KF00</accession>
<dbReference type="SUPFAM" id="SSF53756">
    <property type="entry name" value="UDP-Glycosyltransferase/glycogen phosphorylase"/>
    <property type="match status" value="1"/>
</dbReference>
<proteinExistence type="inferred from homology"/>
<evidence type="ECO:0000259" key="7">
    <source>
        <dbReference type="Pfam" id="PF00534"/>
    </source>
</evidence>
<dbReference type="Gene3D" id="3.40.50.2000">
    <property type="entry name" value="Glycogen Phosphorylase B"/>
    <property type="match status" value="2"/>
</dbReference>
<evidence type="ECO:0000256" key="4">
    <source>
        <dbReference type="ARBA" id="ARBA00022676"/>
    </source>
</evidence>
<dbReference type="Proteomes" id="UP000001029">
    <property type="component" value="Chromosome"/>
</dbReference>
<protein>
    <submittedName>
        <fullName evidence="9">Glycosyltransferase</fullName>
    </submittedName>
</protein>
<keyword evidence="6" id="KW-0119">Carbohydrate metabolism</keyword>
<evidence type="ECO:0000313" key="9">
    <source>
        <dbReference type="EMBL" id="ACC99096.1"/>
    </source>
</evidence>
<reference evidence="9 10" key="1">
    <citation type="journal article" date="2009" name="Appl. Environ. Microbiol.">
        <title>Genomic analysis of 'Elusimicrobium minutum,' the first cultivated representative of the phylum 'Elusimicrobia' (formerly termite group 1).</title>
        <authorList>
            <person name="Herlemann D.P.R."/>
            <person name="Geissinger O."/>
            <person name="Ikeda-Ohtsubo W."/>
            <person name="Kunin V."/>
            <person name="Sun H."/>
            <person name="Lapidus A."/>
            <person name="Hugenholtz P."/>
            <person name="Brune A."/>
        </authorList>
    </citation>
    <scope>NUCLEOTIDE SEQUENCE [LARGE SCALE GENOMIC DNA]</scope>
    <source>
        <strain evidence="9 10">Pei191</strain>
    </source>
</reference>
<dbReference type="InterPro" id="IPR001296">
    <property type="entry name" value="Glyco_trans_1"/>
</dbReference>
<sequence length="398" mass="44833">MKIDNYSHLVSPGEIEYIKKTGMTLKGKTANIVTTAAYGSGVSELVGNVLPFFQDFDIETKRINLNMPKDFLDISKKFYEGLSNSLVNITQEDLDFFLSFKPLIREQTSNPCDLLYANDHAALTAIDNKVFKKAIWRCHIDVSHSNPFLWHFLKRYIEKFDVSAFSFPSFSGNLSIPKFSIMPAIDPLSDKNKEIPEEYINSVFEKYNIPRSKPILLQIGRYDVLKDPLGVIEVYQEVAKEYNCILVLAGGEASDDPASHSVYKQVLEKAQEVPGVHVLLLDQNDLEINALQRGSTIVIQKSIRESFGLAITEALWKKKPVVASETGGIPLQIIEGLTGLFSVSNVTCVQQIKRLLKNPKLGEDLGLGGYEHVKENFLITRHVRDLMLMFSRVLETEV</sequence>
<feature type="domain" description="Glycosyl transferase family 1" evidence="7">
    <location>
        <begin position="204"/>
        <end position="368"/>
    </location>
</feature>
<evidence type="ECO:0000256" key="2">
    <source>
        <dbReference type="ARBA" id="ARBA00011738"/>
    </source>
</evidence>
<keyword evidence="10" id="KW-1185">Reference proteome</keyword>
<evidence type="ECO:0000313" key="10">
    <source>
        <dbReference type="Proteomes" id="UP000001029"/>
    </source>
</evidence>
<dbReference type="PANTHER" id="PTHR47779">
    <property type="entry name" value="SYNTHASE (CCG-9), PUTATIVE (AFU_ORTHOLOGUE AFUA_3G12100)-RELATED"/>
    <property type="match status" value="1"/>
</dbReference>
<evidence type="ECO:0000256" key="3">
    <source>
        <dbReference type="ARBA" id="ARBA00022526"/>
    </source>
</evidence>
<keyword evidence="5 9" id="KW-0808">Transferase</keyword>
<evidence type="ECO:0000256" key="5">
    <source>
        <dbReference type="ARBA" id="ARBA00022679"/>
    </source>
</evidence>
<dbReference type="PANTHER" id="PTHR47779:SF1">
    <property type="entry name" value="SYNTHASE (CCG-9), PUTATIVE (AFU_ORTHOLOGUE AFUA_3G12100)-RELATED"/>
    <property type="match status" value="1"/>
</dbReference>
<comment type="similarity">
    <text evidence="1">Belongs to the glycosyltransferase group 1 family. Glycosyltransferase 4 subfamily.</text>
</comment>
<dbReference type="CAZy" id="GT4">
    <property type="family name" value="Glycosyltransferase Family 4"/>
</dbReference>
<gene>
    <name evidence="9" type="ordered locus">Emin_1550</name>
</gene>
<dbReference type="EMBL" id="CP001055">
    <property type="protein sequence ID" value="ACC99096.1"/>
    <property type="molecule type" value="Genomic_DNA"/>
</dbReference>
<dbReference type="GO" id="GO:0006006">
    <property type="term" value="P:glucose metabolic process"/>
    <property type="evidence" value="ECO:0007669"/>
    <property type="project" value="UniProtKB-KW"/>
</dbReference>
<name>B2KF00_ELUMP</name>
<feature type="domain" description="Trehalose synthase N-terminal" evidence="8">
    <location>
        <begin position="33"/>
        <end position="170"/>
    </location>
</feature>
<evidence type="ECO:0000256" key="1">
    <source>
        <dbReference type="ARBA" id="ARBA00009481"/>
    </source>
</evidence>
<dbReference type="STRING" id="445932.Emin_1550"/>
<evidence type="ECO:0000256" key="6">
    <source>
        <dbReference type="ARBA" id="ARBA00023277"/>
    </source>
</evidence>
<dbReference type="Pfam" id="PF00534">
    <property type="entry name" value="Glycos_transf_1"/>
    <property type="match status" value="1"/>
</dbReference>
<dbReference type="GO" id="GO:0016757">
    <property type="term" value="F:glycosyltransferase activity"/>
    <property type="evidence" value="ECO:0007669"/>
    <property type="project" value="UniProtKB-KW"/>
</dbReference>
<comment type="subunit">
    <text evidence="2">Homodimer.</text>
</comment>
<dbReference type="Pfam" id="PF21269">
    <property type="entry name" value="TreT_GT1"/>
    <property type="match status" value="1"/>
</dbReference>
<dbReference type="InterPro" id="IPR049438">
    <property type="entry name" value="TreT_GT1"/>
</dbReference>
<dbReference type="KEGG" id="emi:Emin_1550"/>
<dbReference type="HOGENOM" id="CLU_045353_0_0_0"/>